<keyword evidence="4" id="KW-1185">Reference proteome</keyword>
<dbReference type="Proteomes" id="UP000294958">
    <property type="component" value="Unassembled WGS sequence"/>
</dbReference>
<feature type="compositionally biased region" description="Acidic residues" evidence="1">
    <location>
        <begin position="444"/>
        <end position="458"/>
    </location>
</feature>
<dbReference type="OrthoDB" id="975664at2"/>
<evidence type="ECO:0000313" key="3">
    <source>
        <dbReference type="EMBL" id="TDR34676.1"/>
    </source>
</evidence>
<dbReference type="InterPro" id="IPR025129">
    <property type="entry name" value="DUF4055"/>
</dbReference>
<comment type="caution">
    <text evidence="3">The sequence shown here is derived from an EMBL/GenBank/DDBJ whole genome shotgun (WGS) entry which is preliminary data.</text>
</comment>
<feature type="region of interest" description="Disordered" evidence="1">
    <location>
        <begin position="437"/>
        <end position="477"/>
    </location>
</feature>
<name>A0A4R6YEY3_9HYPH</name>
<accession>A0A4R6YEY3</accession>
<feature type="domain" description="DUF4055" evidence="2">
    <location>
        <begin position="244"/>
        <end position="387"/>
    </location>
</feature>
<organism evidence="3 4">
    <name type="scientific">Aquamicrobium defluvii</name>
    <dbReference type="NCBI Taxonomy" id="69279"/>
    <lineage>
        <taxon>Bacteria</taxon>
        <taxon>Pseudomonadati</taxon>
        <taxon>Pseudomonadota</taxon>
        <taxon>Alphaproteobacteria</taxon>
        <taxon>Hyphomicrobiales</taxon>
        <taxon>Phyllobacteriaceae</taxon>
        <taxon>Aquamicrobium</taxon>
    </lineage>
</organism>
<dbReference type="AlphaFoldDB" id="A0A4R6YEY3"/>
<protein>
    <submittedName>
        <fullName evidence="3">Uncharacterized protein DUF4055</fullName>
    </submittedName>
</protein>
<gene>
    <name evidence="3" type="ORF">DES43_113107</name>
</gene>
<sequence>MAFDPTSRHPAYEEYLPSWQLMRDAMAGEDDIKKAGEKYLPMKSGTRAIENPELRAAAYEAYKLRAEFPELLAPTVRGAVGTMLDDPAKIELPAGLEPLREMATRDGLTLDALHRRIITEQMVTGRYGILPGVTKSGSPYLAGYITEAITNWDTDDEQRPDWLMLNETRLVLDRSTGDWSTLEQYRECYVENGRYMARVWTKTGGTWKVDEPVEAANRKRQPLDELPFIFVGTSDLTPDPDDVPLYGLAKLAVRVYRLDADYTFALHMTSEPTPVAIGFDDPKEAVKQGRAPTTLGSSKLWILPAGGDAKYLEFSGPGLAAQEKAIQSSLDRAVIFGANLLADTQRTAESGEAIKLRLGNQTSTLKTVLLTASAGLEKALKNLAVWMGEDPNKVVVTPNVDFFDHTVTAQEIDAIVRGWQAGAYSWRSAFSRLQKGGVIPEDRTPEEELEMIDQDEFEREDKSASLIPPNRQPEQQQ</sequence>
<dbReference type="Pfam" id="PF13264">
    <property type="entry name" value="DUF4055"/>
    <property type="match status" value="1"/>
</dbReference>
<evidence type="ECO:0000313" key="4">
    <source>
        <dbReference type="Proteomes" id="UP000294958"/>
    </source>
</evidence>
<evidence type="ECO:0000256" key="1">
    <source>
        <dbReference type="SAM" id="MobiDB-lite"/>
    </source>
</evidence>
<reference evidence="3 4" key="1">
    <citation type="submission" date="2019-03" db="EMBL/GenBank/DDBJ databases">
        <title>Genomic Encyclopedia of Type Strains, Phase IV (KMG-IV): sequencing the most valuable type-strain genomes for metagenomic binning, comparative biology and taxonomic classification.</title>
        <authorList>
            <person name="Goeker M."/>
        </authorList>
    </citation>
    <scope>NUCLEOTIDE SEQUENCE [LARGE SCALE GENOMIC DNA]</scope>
    <source>
        <strain evidence="3 4">DSM 11603</strain>
    </source>
</reference>
<dbReference type="EMBL" id="SNZF01000013">
    <property type="protein sequence ID" value="TDR34676.1"/>
    <property type="molecule type" value="Genomic_DNA"/>
</dbReference>
<proteinExistence type="predicted"/>
<evidence type="ECO:0000259" key="2">
    <source>
        <dbReference type="Pfam" id="PF13264"/>
    </source>
</evidence>